<dbReference type="InterPro" id="IPR032485">
    <property type="entry name" value="LRP1-like_beta_prop"/>
</dbReference>
<organism evidence="4 5">
    <name type="scientific">Umbra pygmaea</name>
    <name type="common">Eastern mudminnow</name>
    <dbReference type="NCBI Taxonomy" id="75934"/>
    <lineage>
        <taxon>Eukaryota</taxon>
        <taxon>Metazoa</taxon>
        <taxon>Chordata</taxon>
        <taxon>Craniata</taxon>
        <taxon>Vertebrata</taxon>
        <taxon>Euteleostomi</taxon>
        <taxon>Actinopterygii</taxon>
        <taxon>Neopterygii</taxon>
        <taxon>Teleostei</taxon>
        <taxon>Protacanthopterygii</taxon>
        <taxon>Esociformes</taxon>
        <taxon>Umbridae</taxon>
        <taxon>Umbra</taxon>
    </lineage>
</organism>
<dbReference type="SMART" id="SM00135">
    <property type="entry name" value="LY"/>
    <property type="match status" value="4"/>
</dbReference>
<dbReference type="InterPro" id="IPR050778">
    <property type="entry name" value="Cueball_EGF_LRP_Nidogen"/>
</dbReference>
<feature type="signal peptide" evidence="2">
    <location>
        <begin position="1"/>
        <end position="20"/>
    </location>
</feature>
<accession>A0ABD0X5C2</accession>
<evidence type="ECO:0000313" key="4">
    <source>
        <dbReference type="EMBL" id="KAL0974311.1"/>
    </source>
</evidence>
<dbReference type="InterPro" id="IPR000033">
    <property type="entry name" value="LDLR_classB_rpt"/>
</dbReference>
<dbReference type="AlphaFoldDB" id="A0ABD0X5C2"/>
<proteinExistence type="predicted"/>
<dbReference type="PANTHER" id="PTHR46513">
    <property type="entry name" value="VITELLOGENIN RECEPTOR-LIKE PROTEIN-RELATED-RELATED"/>
    <property type="match status" value="1"/>
</dbReference>
<feature type="chain" id="PRO_5044825803" description="Prolow-density lipoprotein receptor-related protein 1-like beta-propeller domain-containing protein" evidence="2">
    <location>
        <begin position="21"/>
        <end position="246"/>
    </location>
</feature>
<keyword evidence="5" id="KW-1185">Reference proteome</keyword>
<dbReference type="PROSITE" id="PS51120">
    <property type="entry name" value="LDLRB"/>
    <property type="match status" value="1"/>
</dbReference>
<dbReference type="Gene3D" id="2.120.10.30">
    <property type="entry name" value="TolB, C-terminal domain"/>
    <property type="match status" value="1"/>
</dbReference>
<comment type="caution">
    <text evidence="4">The sequence shown here is derived from an EMBL/GenBank/DDBJ whole genome shotgun (WGS) entry which is preliminary data.</text>
</comment>
<evidence type="ECO:0000256" key="1">
    <source>
        <dbReference type="PROSITE-ProRule" id="PRU00461"/>
    </source>
</evidence>
<protein>
    <recommendedName>
        <fullName evidence="3">Prolow-density lipoprotein receptor-related protein 1-like beta-propeller domain-containing protein</fullName>
    </recommendedName>
</protein>
<sequence>MLLVTIATALVYFTLQDVKGSASPGKACGRGNQSGEGNRTCVAPEPYVIYGIGKAIYRMDLDGGKQRRLVVGVGNSILLDFHYVEEKIYWADRKTGVIYQSAIDGSQRQKVYSAEKDISGLAVDWVHNSLIWTSGKKGTIKRVDDNGKNPRTLLRRLSNPFSIAVAPNDRFMFWLSDGITPSIQRSDLAGKMVTTMLKVPDRLVTMSVDRTDKRVFWIQFSPGGESAIGSCDYNGNVINIIAQPLQ</sequence>
<dbReference type="InterPro" id="IPR011042">
    <property type="entry name" value="6-blade_b-propeller_TolB-like"/>
</dbReference>
<reference evidence="4 5" key="1">
    <citation type="submission" date="2024-06" db="EMBL/GenBank/DDBJ databases">
        <authorList>
            <person name="Pan Q."/>
            <person name="Wen M."/>
            <person name="Jouanno E."/>
            <person name="Zahm M."/>
            <person name="Klopp C."/>
            <person name="Cabau C."/>
            <person name="Louis A."/>
            <person name="Berthelot C."/>
            <person name="Parey E."/>
            <person name="Roest Crollius H."/>
            <person name="Montfort J."/>
            <person name="Robinson-Rechavi M."/>
            <person name="Bouchez O."/>
            <person name="Lampietro C."/>
            <person name="Lopez Roques C."/>
            <person name="Donnadieu C."/>
            <person name="Postlethwait J."/>
            <person name="Bobe J."/>
            <person name="Verreycken H."/>
            <person name="Guiguen Y."/>
        </authorList>
    </citation>
    <scope>NUCLEOTIDE SEQUENCE [LARGE SCALE GENOMIC DNA]</scope>
    <source>
        <strain evidence="4">Up_M1</strain>
        <tissue evidence="4">Testis</tissue>
    </source>
</reference>
<evidence type="ECO:0000259" key="3">
    <source>
        <dbReference type="Pfam" id="PF16472"/>
    </source>
</evidence>
<feature type="domain" description="Prolow-density lipoprotein receptor-related protein 1-like beta-propeller" evidence="3">
    <location>
        <begin position="55"/>
        <end position="235"/>
    </location>
</feature>
<gene>
    <name evidence="4" type="ORF">UPYG_G00218680</name>
</gene>
<evidence type="ECO:0000256" key="2">
    <source>
        <dbReference type="SAM" id="SignalP"/>
    </source>
</evidence>
<dbReference type="Pfam" id="PF16472">
    <property type="entry name" value="DUF5050"/>
    <property type="match status" value="1"/>
</dbReference>
<evidence type="ECO:0000313" key="5">
    <source>
        <dbReference type="Proteomes" id="UP001557470"/>
    </source>
</evidence>
<name>A0ABD0X5C2_UMBPY</name>
<feature type="repeat" description="LDL-receptor class B" evidence="1">
    <location>
        <begin position="86"/>
        <end position="127"/>
    </location>
</feature>
<dbReference type="FunFam" id="2.120.10.30:FF:000036">
    <property type="entry name" value="Pro-epidermal growth factor"/>
    <property type="match status" value="1"/>
</dbReference>
<keyword evidence="2" id="KW-0732">Signal</keyword>
<dbReference type="EMBL" id="JAGEUA010000006">
    <property type="protein sequence ID" value="KAL0974311.1"/>
    <property type="molecule type" value="Genomic_DNA"/>
</dbReference>
<dbReference type="SUPFAM" id="SSF63825">
    <property type="entry name" value="YWTD domain"/>
    <property type="match status" value="1"/>
</dbReference>
<dbReference type="Proteomes" id="UP001557470">
    <property type="component" value="Unassembled WGS sequence"/>
</dbReference>
<dbReference type="PANTHER" id="PTHR46513:SF13">
    <property type="entry name" value="EGF-LIKE DOMAIN-CONTAINING PROTEIN"/>
    <property type="match status" value="1"/>
</dbReference>